<name>A0A9N9EWZ1_9GLOM</name>
<evidence type="ECO:0000313" key="3">
    <source>
        <dbReference type="Proteomes" id="UP000789405"/>
    </source>
</evidence>
<sequence length="110" mass="12825">MTMDSQGSSTRRPSQTPQLPSYPSNNIAVLYLKPYQQPIILYSKIFRSFKRLPRVFRMKDLNKENEIKSRETQMDGNIQEVLNQLENLRDGMSMENFVELILLGVIEVLC</sequence>
<comment type="caution">
    <text evidence="2">The sequence shown here is derived from an EMBL/GenBank/DDBJ whole genome shotgun (WGS) entry which is preliminary data.</text>
</comment>
<dbReference type="EMBL" id="CAJVPY010008445">
    <property type="protein sequence ID" value="CAG8696000.1"/>
    <property type="molecule type" value="Genomic_DNA"/>
</dbReference>
<reference evidence="2" key="1">
    <citation type="submission" date="2021-06" db="EMBL/GenBank/DDBJ databases">
        <authorList>
            <person name="Kallberg Y."/>
            <person name="Tangrot J."/>
            <person name="Rosling A."/>
        </authorList>
    </citation>
    <scope>NUCLEOTIDE SEQUENCE</scope>
    <source>
        <strain evidence="2">MA453B</strain>
    </source>
</reference>
<evidence type="ECO:0000313" key="2">
    <source>
        <dbReference type="EMBL" id="CAG8696000.1"/>
    </source>
</evidence>
<dbReference type="AlphaFoldDB" id="A0A9N9EWZ1"/>
<proteinExistence type="predicted"/>
<dbReference type="OrthoDB" id="428577at2759"/>
<evidence type="ECO:0000256" key="1">
    <source>
        <dbReference type="SAM" id="MobiDB-lite"/>
    </source>
</evidence>
<keyword evidence="3" id="KW-1185">Reference proteome</keyword>
<organism evidence="2 3">
    <name type="scientific">Dentiscutata erythropus</name>
    <dbReference type="NCBI Taxonomy" id="1348616"/>
    <lineage>
        <taxon>Eukaryota</taxon>
        <taxon>Fungi</taxon>
        <taxon>Fungi incertae sedis</taxon>
        <taxon>Mucoromycota</taxon>
        <taxon>Glomeromycotina</taxon>
        <taxon>Glomeromycetes</taxon>
        <taxon>Diversisporales</taxon>
        <taxon>Gigasporaceae</taxon>
        <taxon>Dentiscutata</taxon>
    </lineage>
</organism>
<protein>
    <submittedName>
        <fullName evidence="2">25433_t:CDS:1</fullName>
    </submittedName>
</protein>
<gene>
    <name evidence="2" type="ORF">DERYTH_LOCUS12678</name>
</gene>
<dbReference type="Proteomes" id="UP000789405">
    <property type="component" value="Unassembled WGS sequence"/>
</dbReference>
<feature type="region of interest" description="Disordered" evidence="1">
    <location>
        <begin position="1"/>
        <end position="23"/>
    </location>
</feature>
<accession>A0A9N9EWZ1</accession>